<name>A4X3N6_SALTO</name>
<dbReference type="KEGG" id="stp:Strop_1011"/>
<sequence>MALMRLLVHVAGEADLLLDSQDPRSSKVARVEQVRRRRTEIEALLDGPEGAGAVRRMLINETPQAGSASIPGTSPVLGALDTLATRPDLTVVILGTSQSQPGPLDTLPIAQTLANVLNGIGSADRSYPVRQATVLSVAGLAEAFVIDALTEYLGKMPQYEQALVTWGSGATMLTLGALTALSRAGLPWQLVLTSDPTAYQVVDPLEQLDIDPVAGVFIRWRMFATLDDLDRTGQLVVQLSDAQRDLVRQAAKRRRDGLEAADCASVRAVLADAVVRRDGTASLAVRRYITSRYEDLLRNDQNLYPEAKDLLHKYEKPGGGPPLGGKLSRIREAVGCDPVVDEAVGLSSYKWLFSDEVATLQRIGIGSHNLCPPSPNDARLIGDYLSRYIEETSWRLAELPEPPVTPADTTLVVWPAGTASHPGVRSVGEQVADGLPTTITDFLGVEQARVHAVIFGVDDGEGSRECAEQDAALIRGFPDKDANTGDGEAWVELIDPNPDPAAIEQAIERRLTRETGALLLVPTGKKPIVLALLGAMRRVGARNGLPLFVRQNATPKSGNVYAAVHLWPALTEGDRPLLNAAKGALRALELDVAWRLLAASAIDPAVTNQARQLADTFASRRSPTGVLEKSGVDQETWTTKLITQRLEVVEAALAHAAAPADRIRLLVLAADAVEASIAAVQTQKRRRPIAGRDDVTRRRQNGNFGKFKNQLRDEVERAGEPEVGSAQILLLLNQARNRAPITHGTTNDPDAVVREAVGHQAKKGLLSATDLAPRDLATLLRRSVAAAAERGFGDPGRADSLLRLQEKIIGDIGQALAQRDAMPNRVPSARTAPTAEGGAPSPNPVHHCPDLP</sequence>
<organism evidence="2 3">
    <name type="scientific">Salinispora tropica (strain ATCC BAA-916 / DSM 44818 / JCM 13857 / NBRC 105044 / CNB-440)</name>
    <dbReference type="NCBI Taxonomy" id="369723"/>
    <lineage>
        <taxon>Bacteria</taxon>
        <taxon>Bacillati</taxon>
        <taxon>Actinomycetota</taxon>
        <taxon>Actinomycetes</taxon>
        <taxon>Micromonosporales</taxon>
        <taxon>Micromonosporaceae</taxon>
        <taxon>Salinispora</taxon>
    </lineage>
</organism>
<reference evidence="3" key="1">
    <citation type="journal article" date="2007" name="Proc. Natl. Acad. Sci. U.S.A.">
        <title>Genome sequencing reveals complex secondary metabolome in the marine actinomycete Salinispora tropica.</title>
        <authorList>
            <person name="Udwary D.W."/>
            <person name="Zeigler L."/>
            <person name="Asolkar R.N."/>
            <person name="Singan V."/>
            <person name="Lapidus A."/>
            <person name="Fenical W."/>
            <person name="Jensen P.R."/>
            <person name="Moore B.S."/>
        </authorList>
    </citation>
    <scope>NUCLEOTIDE SEQUENCE [LARGE SCALE GENOMIC DNA]</scope>
    <source>
        <strain evidence="3">ATCC BAA-916 / DSM 44818 / CNB-440</strain>
    </source>
</reference>
<evidence type="ECO:0000313" key="3">
    <source>
        <dbReference type="Proteomes" id="UP000000235"/>
    </source>
</evidence>
<dbReference type="HOGENOM" id="CLU_334907_0_0_11"/>
<gene>
    <name evidence="2" type="ordered locus">Strop_1011</name>
</gene>
<accession>A4X3N6</accession>
<protein>
    <submittedName>
        <fullName evidence="2">Uncharacterized protein</fullName>
    </submittedName>
</protein>
<feature type="region of interest" description="Disordered" evidence="1">
    <location>
        <begin position="819"/>
        <end position="852"/>
    </location>
</feature>
<evidence type="ECO:0000313" key="2">
    <source>
        <dbReference type="EMBL" id="ABP53486.1"/>
    </source>
</evidence>
<dbReference type="Proteomes" id="UP000000235">
    <property type="component" value="Chromosome"/>
</dbReference>
<dbReference type="AlphaFoldDB" id="A4X3N6"/>
<keyword evidence="3" id="KW-1185">Reference proteome</keyword>
<dbReference type="EMBL" id="CP000667">
    <property type="protein sequence ID" value="ABP53486.1"/>
    <property type="molecule type" value="Genomic_DNA"/>
</dbReference>
<evidence type="ECO:0000256" key="1">
    <source>
        <dbReference type="SAM" id="MobiDB-lite"/>
    </source>
</evidence>
<proteinExistence type="predicted"/>
<dbReference type="STRING" id="369723.Strop_1011"/>